<evidence type="ECO:0000313" key="2">
    <source>
        <dbReference type="Proteomes" id="UP000501048"/>
    </source>
</evidence>
<reference evidence="1 2" key="1">
    <citation type="submission" date="2020-04" db="EMBL/GenBank/DDBJ databases">
        <title>Plant growth promoting and environmental Bacillus: genomic and epigenetic comparison.</title>
        <authorList>
            <person name="Reva O.N."/>
            <person name="Lutz S."/>
            <person name="Ahrens C.H."/>
        </authorList>
    </citation>
    <scope>NUCLEOTIDE SEQUENCE [LARGE SCALE GENOMIC DNA]</scope>
    <source>
        <strain evidence="1 2">UCMB5075</strain>
    </source>
</reference>
<proteinExistence type="predicted"/>
<keyword evidence="2" id="KW-1185">Reference proteome</keyword>
<dbReference type="EMBL" id="CP051464">
    <property type="protein sequence ID" value="QJC96301.1"/>
    <property type="molecule type" value="Genomic_DNA"/>
</dbReference>
<gene>
    <name evidence="1" type="primary">yndA</name>
    <name evidence="1" type="ORF">HC660_18250</name>
</gene>
<name>A0ABX6LWN6_BACMO</name>
<accession>A0ABX6LWN6</accession>
<dbReference type="Proteomes" id="UP000501048">
    <property type="component" value="Chromosome"/>
</dbReference>
<sequence length="180" mass="20049">MWFLQEKMLMIKTYEASNALHLPAILFKGGDTNITVTCYYYHKGEIVMKRFNKLIGYLSVFMFAAVFPLSAHAEKAGTTGAGEWDKLGTYTYTYSSPTVYSSGGDFRVCLSGSTPFSVSLHLYEDDPGDNPDEYVGSNYFSPGECHTFSSIGKFVDGSNNKAEFFVTDYSGKSKTVTFYD</sequence>
<organism evidence="1 2">
    <name type="scientific">Bacillus mojavensis</name>
    <dbReference type="NCBI Taxonomy" id="72360"/>
    <lineage>
        <taxon>Bacteria</taxon>
        <taxon>Bacillati</taxon>
        <taxon>Bacillota</taxon>
        <taxon>Bacilli</taxon>
        <taxon>Bacillales</taxon>
        <taxon>Bacillaceae</taxon>
        <taxon>Bacillus</taxon>
    </lineage>
</organism>
<protein>
    <submittedName>
        <fullName evidence="1">Exported protein YndA</fullName>
    </submittedName>
</protein>
<evidence type="ECO:0000313" key="1">
    <source>
        <dbReference type="EMBL" id="QJC96301.1"/>
    </source>
</evidence>